<evidence type="ECO:0000256" key="12">
    <source>
        <dbReference type="ARBA" id="ARBA00079072"/>
    </source>
</evidence>
<dbReference type="CDD" id="cd02568">
    <property type="entry name" value="PseudoU_synth_PUS1_PUS2"/>
    <property type="match status" value="1"/>
</dbReference>
<dbReference type="GO" id="GO:0031120">
    <property type="term" value="P:snRNA pseudouridine synthesis"/>
    <property type="evidence" value="ECO:0007669"/>
    <property type="project" value="UniProtKB-ARBA"/>
</dbReference>
<evidence type="ECO:0000256" key="13">
    <source>
        <dbReference type="ARBA" id="ARBA00080858"/>
    </source>
</evidence>
<comment type="function">
    <text evidence="10">Formation of pseudouridine at positions 27 and 28 in the anticodon stem and loop of transfer RNAs; at positions 34 and 36 of intron-containing precursor tRNA(Ile) and at position 35 in the intron-containing tRNA(Tyr). Catalyzes pseudouridylation at position 44 in U2 snRNA. Also catalyzes pseudouridylation of mRNAs.</text>
</comment>
<dbReference type="OrthoDB" id="10256309at2759"/>
<comment type="catalytic activity">
    <reaction evidence="9">
        <text>a uridine in tRNA = a pseudouridine in tRNA</text>
        <dbReference type="Rhea" id="RHEA:54572"/>
        <dbReference type="Rhea" id="RHEA-COMP:13339"/>
        <dbReference type="Rhea" id="RHEA-COMP:13934"/>
        <dbReference type="ChEBI" id="CHEBI:65314"/>
        <dbReference type="ChEBI" id="CHEBI:65315"/>
    </reaction>
</comment>
<comment type="catalytic activity">
    <reaction evidence="2">
        <text>uridine in snRNA = pseudouridine in snRNA</text>
        <dbReference type="Rhea" id="RHEA:51124"/>
        <dbReference type="Rhea" id="RHEA-COMP:12891"/>
        <dbReference type="Rhea" id="RHEA-COMP:12892"/>
        <dbReference type="ChEBI" id="CHEBI:65314"/>
        <dbReference type="ChEBI" id="CHEBI:65315"/>
    </reaction>
</comment>
<evidence type="ECO:0000256" key="16">
    <source>
        <dbReference type="SAM" id="MobiDB-lite"/>
    </source>
</evidence>
<dbReference type="STRING" id="1314781.A0A165EI40"/>
<evidence type="ECO:0000256" key="2">
    <source>
        <dbReference type="ARBA" id="ARBA00001832"/>
    </source>
</evidence>
<dbReference type="GO" id="GO:0031119">
    <property type="term" value="P:tRNA pseudouridine synthesis"/>
    <property type="evidence" value="ECO:0007669"/>
    <property type="project" value="InterPro"/>
</dbReference>
<dbReference type="FunFam" id="3.30.70.660:FF:000002">
    <property type="entry name" value="tRNA pseudouridine synthase"/>
    <property type="match status" value="1"/>
</dbReference>
<dbReference type="InterPro" id="IPR001406">
    <property type="entry name" value="PsdUridine_synth_TruA"/>
</dbReference>
<evidence type="ECO:0000259" key="17">
    <source>
        <dbReference type="Pfam" id="PF01416"/>
    </source>
</evidence>
<comment type="catalytic activity">
    <reaction evidence="1">
        <text>a uridine in mRNA = a pseudouridine in mRNA</text>
        <dbReference type="Rhea" id="RHEA:56644"/>
        <dbReference type="Rhea" id="RHEA-COMP:14658"/>
        <dbReference type="Rhea" id="RHEA-COMP:14659"/>
        <dbReference type="ChEBI" id="CHEBI:65314"/>
        <dbReference type="ChEBI" id="CHEBI:65315"/>
    </reaction>
</comment>
<organism evidence="18 19">
    <name type="scientific">Exidia glandulosa HHB12029</name>
    <dbReference type="NCBI Taxonomy" id="1314781"/>
    <lineage>
        <taxon>Eukaryota</taxon>
        <taxon>Fungi</taxon>
        <taxon>Dikarya</taxon>
        <taxon>Basidiomycota</taxon>
        <taxon>Agaricomycotina</taxon>
        <taxon>Agaricomycetes</taxon>
        <taxon>Auriculariales</taxon>
        <taxon>Exidiaceae</taxon>
        <taxon>Exidia</taxon>
    </lineage>
</organism>
<feature type="region of interest" description="Disordered" evidence="16">
    <location>
        <begin position="480"/>
        <end position="503"/>
    </location>
</feature>
<dbReference type="Proteomes" id="UP000077266">
    <property type="component" value="Unassembled WGS sequence"/>
</dbReference>
<keyword evidence="6" id="KW-0819">tRNA processing</keyword>
<evidence type="ECO:0000256" key="6">
    <source>
        <dbReference type="ARBA" id="ARBA00022694"/>
    </source>
</evidence>
<dbReference type="PANTHER" id="PTHR11142:SF4">
    <property type="entry name" value="PSEUDOURIDYLATE SYNTHASE 1 HOMOLOG"/>
    <property type="match status" value="1"/>
</dbReference>
<evidence type="ECO:0000256" key="5">
    <source>
        <dbReference type="ARBA" id="ARBA00022664"/>
    </source>
</evidence>
<dbReference type="SUPFAM" id="SSF55120">
    <property type="entry name" value="Pseudouridine synthase"/>
    <property type="match status" value="1"/>
</dbReference>
<dbReference type="GO" id="GO:0009982">
    <property type="term" value="F:pseudouridine synthase activity"/>
    <property type="evidence" value="ECO:0007669"/>
    <property type="project" value="InterPro"/>
</dbReference>
<sequence length="503" mass="55649">MPKRKCAVLIGYSGKGFNGMQYHPPEAGVTTVEGTLFEALFKAGAVSADNSDDPFKIGFQRAARTDSGVHALGNVISAFLIMRPNMVEAINAHLPPSVRVWDVIRVQNGFNAHTLCESRYYSYTFPTYLLRPPAVGTFMHAHMNGLPPPTAAPSLYSLDGDMERLEYRASDDVLENLRALIPAYIGRRQFHNFTPDMLPGESMSAYRKMFRITLGDPFVRGGVEWARVTIFGQSFMMHQIRKMMGTLLVAARTGTPLAALRALMDRRAPGRTHTPRAPAQGLILDHPVFEGYNQKLLNEPHPNATTTAEVVFNQVRDKMETLYEEWVWPDLMEAEPMCVSVFALWMNAVDGYDGPDLSYFGPDTAALPSDPPPSPEVLHDVTSHMEELESDGSRVRFMYNTGDGSWMHATIPTHRPGWRDRRFIDNIADGRGRERLVPQPVGAPAVGEVESPPAEVTALWERRRARAVAFHDALVEEQTGVVSETSTDPISVDGGAPITVDGG</sequence>
<dbReference type="GO" id="GO:0005634">
    <property type="term" value="C:nucleus"/>
    <property type="evidence" value="ECO:0007669"/>
    <property type="project" value="UniProtKB-SubCell"/>
</dbReference>
<evidence type="ECO:0000256" key="1">
    <source>
        <dbReference type="ARBA" id="ARBA00001166"/>
    </source>
</evidence>
<dbReference type="Gene3D" id="3.30.70.660">
    <property type="entry name" value="Pseudouridine synthase I, catalytic domain, C-terminal subdomain"/>
    <property type="match status" value="1"/>
</dbReference>
<dbReference type="InterPro" id="IPR041708">
    <property type="entry name" value="PUS1/PUS2-like"/>
</dbReference>
<dbReference type="PANTHER" id="PTHR11142">
    <property type="entry name" value="PSEUDOURIDYLATE SYNTHASE"/>
    <property type="match status" value="1"/>
</dbReference>
<reference evidence="18 19" key="1">
    <citation type="journal article" date="2016" name="Mol. Biol. Evol.">
        <title>Comparative Genomics of Early-Diverging Mushroom-Forming Fungi Provides Insights into the Origins of Lignocellulose Decay Capabilities.</title>
        <authorList>
            <person name="Nagy L.G."/>
            <person name="Riley R."/>
            <person name="Tritt A."/>
            <person name="Adam C."/>
            <person name="Daum C."/>
            <person name="Floudas D."/>
            <person name="Sun H."/>
            <person name="Yadav J.S."/>
            <person name="Pangilinan J."/>
            <person name="Larsson K.H."/>
            <person name="Matsuura K."/>
            <person name="Barry K."/>
            <person name="Labutti K."/>
            <person name="Kuo R."/>
            <person name="Ohm R.A."/>
            <person name="Bhattacharya S.S."/>
            <person name="Shirouzu T."/>
            <person name="Yoshinaga Y."/>
            <person name="Martin F.M."/>
            <person name="Grigoriev I.V."/>
            <person name="Hibbett D.S."/>
        </authorList>
    </citation>
    <scope>NUCLEOTIDE SEQUENCE [LARGE SCALE GENOMIC DNA]</scope>
    <source>
        <strain evidence="18 19">HHB12029</strain>
    </source>
</reference>
<feature type="binding site" evidence="15">
    <location>
        <position position="121"/>
    </location>
    <ligand>
        <name>substrate</name>
    </ligand>
</feature>
<proteinExistence type="inferred from homology"/>
<evidence type="ECO:0000256" key="4">
    <source>
        <dbReference type="ARBA" id="ARBA00009375"/>
    </source>
</evidence>
<comment type="subcellular location">
    <subcellularLocation>
        <location evidence="3">Nucleus</location>
    </subcellularLocation>
</comment>
<evidence type="ECO:0000256" key="15">
    <source>
        <dbReference type="PIRSR" id="PIRSR641708-2"/>
    </source>
</evidence>
<keyword evidence="19" id="KW-1185">Reference proteome</keyword>
<dbReference type="InterPro" id="IPR020097">
    <property type="entry name" value="PsdUridine_synth_TruA_a/b_dom"/>
</dbReference>
<evidence type="ECO:0000256" key="7">
    <source>
        <dbReference type="ARBA" id="ARBA00023235"/>
    </source>
</evidence>
<dbReference type="GO" id="GO:0003723">
    <property type="term" value="F:RNA binding"/>
    <property type="evidence" value="ECO:0007669"/>
    <property type="project" value="InterPro"/>
</dbReference>
<keyword evidence="8" id="KW-0539">Nucleus</keyword>
<dbReference type="EMBL" id="KV426139">
    <property type="protein sequence ID" value="KZV86986.1"/>
    <property type="molecule type" value="Genomic_DNA"/>
</dbReference>
<evidence type="ECO:0000256" key="3">
    <source>
        <dbReference type="ARBA" id="ARBA00004123"/>
    </source>
</evidence>
<dbReference type="InterPro" id="IPR020095">
    <property type="entry name" value="PsdUridine_synth_TruA_C"/>
</dbReference>
<dbReference type="InterPro" id="IPR020103">
    <property type="entry name" value="PsdUridine_synth_cat_dom_sf"/>
</dbReference>
<dbReference type="GO" id="GO:1990481">
    <property type="term" value="P:mRNA pseudouridine synthesis"/>
    <property type="evidence" value="ECO:0007669"/>
    <property type="project" value="TreeGrafter"/>
</dbReference>
<dbReference type="NCBIfam" id="TIGR00071">
    <property type="entry name" value="hisT_truA"/>
    <property type="match status" value="1"/>
</dbReference>
<comment type="similarity">
    <text evidence="4">Belongs to the tRNA pseudouridine synthase TruA family.</text>
</comment>
<evidence type="ECO:0000313" key="18">
    <source>
        <dbReference type="EMBL" id="KZV86986.1"/>
    </source>
</evidence>
<dbReference type="Pfam" id="PF01416">
    <property type="entry name" value="PseudoU_synth_1"/>
    <property type="match status" value="1"/>
</dbReference>
<feature type="active site" description="Nucleophile" evidence="14">
    <location>
        <position position="66"/>
    </location>
</feature>
<dbReference type="FunFam" id="3.30.70.580:FF:000002">
    <property type="entry name" value="tRNA pseudouridine synthase"/>
    <property type="match status" value="1"/>
</dbReference>
<dbReference type="InterPro" id="IPR020094">
    <property type="entry name" value="TruA/RsuA/RluB/E/F_N"/>
</dbReference>
<protein>
    <recommendedName>
        <fullName evidence="11">tRNA pseudouridine synthase 1</fullName>
    </recommendedName>
    <alternativeName>
        <fullName evidence="12">tRNA pseudouridylate synthase 1</fullName>
    </alternativeName>
    <alternativeName>
        <fullName evidence="13">tRNA-uridine isomerase 1</fullName>
    </alternativeName>
</protein>
<accession>A0A165EI40</accession>
<evidence type="ECO:0000256" key="14">
    <source>
        <dbReference type="PIRSR" id="PIRSR641708-1"/>
    </source>
</evidence>
<dbReference type="Gene3D" id="3.30.70.580">
    <property type="entry name" value="Pseudouridine synthase I, catalytic domain, N-terminal subdomain"/>
    <property type="match status" value="1"/>
</dbReference>
<dbReference type="InParanoid" id="A0A165EI40"/>
<dbReference type="AlphaFoldDB" id="A0A165EI40"/>
<keyword evidence="5" id="KW-0507">mRNA processing</keyword>
<evidence type="ECO:0000256" key="11">
    <source>
        <dbReference type="ARBA" id="ARBA00073968"/>
    </source>
</evidence>
<keyword evidence="7" id="KW-0413">Isomerase</keyword>
<evidence type="ECO:0000256" key="10">
    <source>
        <dbReference type="ARBA" id="ARBA00053072"/>
    </source>
</evidence>
<feature type="domain" description="Pseudouridine synthase I TruA alpha/beta" evidence="17">
    <location>
        <begin position="183"/>
        <end position="289"/>
    </location>
</feature>
<gene>
    <name evidence="18" type="ORF">EXIGLDRAFT_801289</name>
</gene>
<dbReference type="GO" id="GO:0006397">
    <property type="term" value="P:mRNA processing"/>
    <property type="evidence" value="ECO:0007669"/>
    <property type="project" value="UniProtKB-KW"/>
</dbReference>
<evidence type="ECO:0000313" key="19">
    <source>
        <dbReference type="Proteomes" id="UP000077266"/>
    </source>
</evidence>
<feature type="compositionally biased region" description="Polar residues" evidence="16">
    <location>
        <begin position="480"/>
        <end position="489"/>
    </location>
</feature>
<evidence type="ECO:0000256" key="8">
    <source>
        <dbReference type="ARBA" id="ARBA00023242"/>
    </source>
</evidence>
<name>A0A165EI40_EXIGL</name>
<evidence type="ECO:0000256" key="9">
    <source>
        <dbReference type="ARBA" id="ARBA00036943"/>
    </source>
</evidence>